<keyword evidence="3" id="KW-0548">Nucleotidyltransferase</keyword>
<evidence type="ECO:0000256" key="5">
    <source>
        <dbReference type="ARBA" id="ARBA00022759"/>
    </source>
</evidence>
<dbReference type="Gene3D" id="3.30.70.270">
    <property type="match status" value="1"/>
</dbReference>
<dbReference type="PROSITE" id="PS50175">
    <property type="entry name" value="ASP_PROT_RETROV"/>
    <property type="match status" value="1"/>
</dbReference>
<dbReference type="GO" id="GO:0003676">
    <property type="term" value="F:nucleic acid binding"/>
    <property type="evidence" value="ECO:0007669"/>
    <property type="project" value="InterPro"/>
</dbReference>
<dbReference type="GO" id="GO:0019068">
    <property type="term" value="P:virion assembly"/>
    <property type="evidence" value="ECO:0007669"/>
    <property type="project" value="InterPro"/>
</dbReference>
<dbReference type="GO" id="GO:0004523">
    <property type="term" value="F:RNA-DNA hybrid ribonuclease activity"/>
    <property type="evidence" value="ECO:0007669"/>
    <property type="project" value="InterPro"/>
</dbReference>
<dbReference type="Pfam" id="PF00077">
    <property type="entry name" value="RVP"/>
    <property type="match status" value="1"/>
</dbReference>
<keyword evidence="6" id="KW-0378">Hydrolase</keyword>
<keyword evidence="14" id="KW-1185">Reference proteome</keyword>
<evidence type="ECO:0000256" key="2">
    <source>
        <dbReference type="ARBA" id="ARBA00022679"/>
    </source>
</evidence>
<dbReference type="Pfam" id="PF00078">
    <property type="entry name" value="RVT_1"/>
    <property type="match status" value="1"/>
</dbReference>
<feature type="compositionally biased region" description="Basic and acidic residues" evidence="9">
    <location>
        <begin position="148"/>
        <end position="157"/>
    </location>
</feature>
<dbReference type="InterPro" id="IPR002156">
    <property type="entry name" value="RNaseH_domain"/>
</dbReference>
<name>A0AA40LQ25_CNENI</name>
<keyword evidence="2" id="KW-0808">Transferase</keyword>
<dbReference type="InterPro" id="IPR051320">
    <property type="entry name" value="Viral_Replic_Matur_Polypro"/>
</dbReference>
<dbReference type="PROSITE" id="PS00141">
    <property type="entry name" value="ASP_PROTEASE"/>
    <property type="match status" value="1"/>
</dbReference>
<dbReference type="InterPro" id="IPR003036">
    <property type="entry name" value="Gag_P30"/>
</dbReference>
<evidence type="ECO:0000256" key="6">
    <source>
        <dbReference type="ARBA" id="ARBA00022801"/>
    </source>
</evidence>
<evidence type="ECO:0000259" key="12">
    <source>
        <dbReference type="PROSITE" id="PS50879"/>
    </source>
</evidence>
<proteinExistence type="inferred from homology"/>
<dbReference type="EMBL" id="JAULJE010000008">
    <property type="protein sequence ID" value="KAK1339569.1"/>
    <property type="molecule type" value="Genomic_DNA"/>
</dbReference>
<dbReference type="Gene3D" id="2.40.70.10">
    <property type="entry name" value="Acid Proteases"/>
    <property type="match status" value="1"/>
</dbReference>
<evidence type="ECO:0000256" key="8">
    <source>
        <dbReference type="ARBA" id="ARBA00023172"/>
    </source>
</evidence>
<dbReference type="GO" id="GO:0004190">
    <property type="term" value="F:aspartic-type endopeptidase activity"/>
    <property type="evidence" value="ECO:0007669"/>
    <property type="project" value="InterPro"/>
</dbReference>
<dbReference type="Pfam" id="PF00075">
    <property type="entry name" value="RNase_H"/>
    <property type="match status" value="1"/>
</dbReference>
<evidence type="ECO:0000256" key="9">
    <source>
        <dbReference type="SAM" id="MobiDB-lite"/>
    </source>
</evidence>
<sequence>MAARKPTHLAKVGNVQQERDESPAAFLERVMEAFRTYTPMDPEAPNNRAAVVMAFVNQSATDIRRKLQKVDRLGEKSLKDQLEVAKKILLATTADSPEERNAVSADSLAARKTVRELPWAGGGSCRKISVLTVGRWGTGNKSVRKGPAKREAKRIDSDPLPEPKVTLRVEGTPIDFLVDTGAQHSVLRTPQGKLANKKSWVQGATGMSQYSWTTRRTVDLGTGQLSHSFMIGAQITFRQGGPQVTDGQGHPIQVLTMRLEDEYRLHQKASPVEDSMDEWLQEFPTAWAETGGVGLAAHRAPVLGELKPGEDLEAQKGIQPHVRKLRGLGVLVPCQSAWNTLLLPVKKPHMNDYRPVQDLQEVNKRVMDIHPTVPNPYSLLSSLAPSRVWYTVLDLKDAFFSLPLAPRSQPLFAFQWHDPEEGYSGQLTWTRLPQGFKNSPTIFDEALHEDLGEYRRTHPFLTLLQYVDDILIAADTAEDCKQGTRDLLASLGALGYRASAKKAQICRERVSYLGYILEGGQRRLSDARKEAVLKIPTPISRRKVREFLGSAGYCRLWIPDEHKGIAKGVLTQTLGPWSRPVAYLSKKLDPVAAGWPPCLRIIAATALLVKDAHKLTLGQEVWITTPHAIEGVLRQPPDRWMSNAHITHYQSLLLSPPRARFLPSAALNPATLLPDPDLDAPLHDCAGILEQVHGLQKNLTDQPLPDADVTWFTDGSSFVRDGSRYAGAAVVTETDTVWAEALPSGTEQSLVALTKALTLGVGRRLNIYTDGRCAFATAHVHGAIYQERGLLTAEGRTIKNKQRYSTCSQPYGSPPNWPSYTAKDTRGLTTQWQEETAGPTRQPRR</sequence>
<dbReference type="GO" id="GO:0003964">
    <property type="term" value="F:RNA-directed DNA polymerase activity"/>
    <property type="evidence" value="ECO:0007669"/>
    <property type="project" value="UniProtKB-KW"/>
</dbReference>
<dbReference type="Proteomes" id="UP001177744">
    <property type="component" value="Unassembled WGS sequence"/>
</dbReference>
<feature type="domain" description="RNase H type-1" evidence="12">
    <location>
        <begin position="705"/>
        <end position="845"/>
    </location>
</feature>
<dbReference type="AlphaFoldDB" id="A0AA40LQ25"/>
<dbReference type="InterPro" id="IPR043502">
    <property type="entry name" value="DNA/RNA_pol_sf"/>
</dbReference>
<feature type="region of interest" description="Disordered" evidence="9">
    <location>
        <begin position="140"/>
        <end position="163"/>
    </location>
</feature>
<dbReference type="CDD" id="cd03715">
    <property type="entry name" value="RT_ZFREV_like"/>
    <property type="match status" value="1"/>
</dbReference>
<dbReference type="Gene3D" id="3.10.10.10">
    <property type="entry name" value="HIV Type 1 Reverse Transcriptase, subunit A, domain 1"/>
    <property type="match status" value="1"/>
</dbReference>
<dbReference type="InterPro" id="IPR001995">
    <property type="entry name" value="Peptidase_A2_cat"/>
</dbReference>
<dbReference type="InterPro" id="IPR000477">
    <property type="entry name" value="RT_dom"/>
</dbReference>
<dbReference type="Pfam" id="PF17917">
    <property type="entry name" value="RT_RNaseH"/>
    <property type="match status" value="1"/>
</dbReference>
<evidence type="ECO:0000256" key="3">
    <source>
        <dbReference type="ARBA" id="ARBA00022695"/>
    </source>
</evidence>
<evidence type="ECO:0000259" key="10">
    <source>
        <dbReference type="PROSITE" id="PS50175"/>
    </source>
</evidence>
<feature type="region of interest" description="Disordered" evidence="9">
    <location>
        <begin position="1"/>
        <end position="20"/>
    </location>
</feature>
<feature type="domain" description="Reverse transcriptase" evidence="11">
    <location>
        <begin position="326"/>
        <end position="517"/>
    </location>
</feature>
<protein>
    <submittedName>
        <fullName evidence="13">Uncharacterized protein</fullName>
    </submittedName>
</protein>
<dbReference type="SUPFAM" id="SSF50630">
    <property type="entry name" value="Acid proteases"/>
    <property type="match status" value="1"/>
</dbReference>
<dbReference type="InterPro" id="IPR012337">
    <property type="entry name" value="RNaseH-like_sf"/>
</dbReference>
<dbReference type="PANTHER" id="PTHR33064">
    <property type="entry name" value="POL PROTEIN"/>
    <property type="match status" value="1"/>
</dbReference>
<dbReference type="InterPro" id="IPR018061">
    <property type="entry name" value="Retropepsins"/>
</dbReference>
<reference evidence="13" key="1">
    <citation type="submission" date="2023-06" db="EMBL/GenBank/DDBJ databases">
        <title>Reference genome for the Northern bat (Eptesicus nilssonii), a most northern bat species.</title>
        <authorList>
            <person name="Laine V.N."/>
            <person name="Pulliainen A.T."/>
            <person name="Lilley T.M."/>
        </authorList>
    </citation>
    <scope>NUCLEOTIDE SEQUENCE</scope>
    <source>
        <strain evidence="13">BLF_Eptnil</strain>
        <tissue evidence="13">Kidney</tissue>
    </source>
</reference>
<keyword evidence="7" id="KW-0695">RNA-directed DNA polymerase</keyword>
<dbReference type="InterPro" id="IPR021109">
    <property type="entry name" value="Peptidase_aspartic_dom_sf"/>
</dbReference>
<dbReference type="InterPro" id="IPR041373">
    <property type="entry name" value="RT_RNaseH"/>
</dbReference>
<comment type="similarity">
    <text evidence="1">Belongs to the beta type-B retroviral polymerase family. HERV class-II K(HML-2) pol subfamily.</text>
</comment>
<evidence type="ECO:0000313" key="14">
    <source>
        <dbReference type="Proteomes" id="UP001177744"/>
    </source>
</evidence>
<keyword evidence="5" id="KW-0255">Endonuclease</keyword>
<dbReference type="SUPFAM" id="SSF53098">
    <property type="entry name" value="Ribonuclease H-like"/>
    <property type="match status" value="1"/>
</dbReference>
<dbReference type="InterPro" id="IPR001969">
    <property type="entry name" value="Aspartic_peptidase_AS"/>
</dbReference>
<feature type="region of interest" description="Disordered" evidence="9">
    <location>
        <begin position="804"/>
        <end position="845"/>
    </location>
</feature>
<evidence type="ECO:0000256" key="7">
    <source>
        <dbReference type="ARBA" id="ARBA00022918"/>
    </source>
</evidence>
<feature type="domain" description="Peptidase A2" evidence="10">
    <location>
        <begin position="174"/>
        <end position="259"/>
    </location>
</feature>
<dbReference type="Gene3D" id="3.10.20.370">
    <property type="match status" value="1"/>
</dbReference>
<dbReference type="PROSITE" id="PS50878">
    <property type="entry name" value="RT_POL"/>
    <property type="match status" value="1"/>
</dbReference>
<dbReference type="GO" id="GO:0006310">
    <property type="term" value="P:DNA recombination"/>
    <property type="evidence" value="ECO:0007669"/>
    <property type="project" value="UniProtKB-KW"/>
</dbReference>
<dbReference type="Pfam" id="PF02093">
    <property type="entry name" value="Gag_p30"/>
    <property type="match status" value="1"/>
</dbReference>
<evidence type="ECO:0000256" key="4">
    <source>
        <dbReference type="ARBA" id="ARBA00022722"/>
    </source>
</evidence>
<comment type="caution">
    <text evidence="13">The sequence shown here is derived from an EMBL/GenBank/DDBJ whole genome shotgun (WGS) entry which is preliminary data.</text>
</comment>
<evidence type="ECO:0000256" key="1">
    <source>
        <dbReference type="ARBA" id="ARBA00010879"/>
    </source>
</evidence>
<dbReference type="Gene3D" id="3.30.420.10">
    <property type="entry name" value="Ribonuclease H-like superfamily/Ribonuclease H"/>
    <property type="match status" value="1"/>
</dbReference>
<dbReference type="GO" id="GO:0006508">
    <property type="term" value="P:proteolysis"/>
    <property type="evidence" value="ECO:0007669"/>
    <property type="project" value="InterPro"/>
</dbReference>
<dbReference type="InterPro" id="IPR036397">
    <property type="entry name" value="RNaseH_sf"/>
</dbReference>
<organism evidence="13 14">
    <name type="scientific">Cnephaeus nilssonii</name>
    <name type="common">Northern bat</name>
    <name type="synonym">Eptesicus nilssonii</name>
    <dbReference type="NCBI Taxonomy" id="3371016"/>
    <lineage>
        <taxon>Eukaryota</taxon>
        <taxon>Metazoa</taxon>
        <taxon>Chordata</taxon>
        <taxon>Craniata</taxon>
        <taxon>Vertebrata</taxon>
        <taxon>Euteleostomi</taxon>
        <taxon>Mammalia</taxon>
        <taxon>Eutheria</taxon>
        <taxon>Laurasiatheria</taxon>
        <taxon>Chiroptera</taxon>
        <taxon>Yangochiroptera</taxon>
        <taxon>Vespertilionidae</taxon>
        <taxon>Cnephaeus</taxon>
    </lineage>
</organism>
<keyword evidence="4" id="KW-0540">Nuclease</keyword>
<evidence type="ECO:0000313" key="13">
    <source>
        <dbReference type="EMBL" id="KAK1339569.1"/>
    </source>
</evidence>
<dbReference type="PANTHER" id="PTHR33064:SF29">
    <property type="entry name" value="PEPTIDASE A2 DOMAIN-CONTAINING PROTEIN-RELATED"/>
    <property type="match status" value="1"/>
</dbReference>
<dbReference type="SUPFAM" id="SSF56672">
    <property type="entry name" value="DNA/RNA polymerases"/>
    <property type="match status" value="1"/>
</dbReference>
<dbReference type="PROSITE" id="PS50879">
    <property type="entry name" value="RNASE_H_1"/>
    <property type="match status" value="1"/>
</dbReference>
<keyword evidence="8" id="KW-0233">DNA recombination</keyword>
<dbReference type="InterPro" id="IPR043128">
    <property type="entry name" value="Rev_trsase/Diguanyl_cyclase"/>
</dbReference>
<accession>A0AA40LQ25</accession>
<evidence type="ECO:0000259" key="11">
    <source>
        <dbReference type="PROSITE" id="PS50878"/>
    </source>
</evidence>
<gene>
    <name evidence="13" type="ORF">QTO34_018122</name>
</gene>